<evidence type="ECO:0000256" key="1">
    <source>
        <dbReference type="SAM" id="MobiDB-lite"/>
    </source>
</evidence>
<protein>
    <submittedName>
        <fullName evidence="3">LPXTG cell wall anchor domain protein</fullName>
    </submittedName>
</protein>
<dbReference type="Proteomes" id="UP000015688">
    <property type="component" value="Unassembled WGS sequence"/>
</dbReference>
<evidence type="ECO:0000313" key="4">
    <source>
        <dbReference type="Proteomes" id="UP000015688"/>
    </source>
</evidence>
<proteinExistence type="predicted"/>
<sequence length="246" mass="27680">MRLKKYIVKMLSAISIFLLSTTGIYAYEDRSIVIEPIFNESQGLWQPGKVESKEFYVKNNKNENIIIDKMYLSLDSSTNYITKKEININSLEFNELARNTTINLSYQGDTLFEGKLDKLLSENGIVLYQELNIKSNEKLLLNMNMKKDVEMDNNAQSLENIFNIGIAYKVDDNKLIKPNPPTEQPNKNPNTSLNPDMEVGSGSNKLPQTGGIINSTSLIMFGLATIGAGFMLNKNSSKEKGGKHHE</sequence>
<dbReference type="NCBIfam" id="TIGR01167">
    <property type="entry name" value="LPXTG_anchor"/>
    <property type="match status" value="1"/>
</dbReference>
<gene>
    <name evidence="3" type="ORF">C672_3282</name>
</gene>
<evidence type="ECO:0000313" key="3">
    <source>
        <dbReference type="EMBL" id="EQK40488.1"/>
    </source>
</evidence>
<dbReference type="AlphaFoldDB" id="T4VG35"/>
<keyword evidence="2" id="KW-1133">Transmembrane helix</keyword>
<organism evidence="3 4">
    <name type="scientific">Paraclostridium bifermentans ATCC 638 = DSM 14991</name>
    <dbReference type="NCBI Taxonomy" id="1233171"/>
    <lineage>
        <taxon>Bacteria</taxon>
        <taxon>Bacillati</taxon>
        <taxon>Bacillota</taxon>
        <taxon>Clostridia</taxon>
        <taxon>Peptostreptococcales</taxon>
        <taxon>Peptostreptococcaceae</taxon>
        <taxon>Paraclostridium</taxon>
    </lineage>
</organism>
<name>T4VG35_PARBF</name>
<keyword evidence="2" id="KW-0472">Membrane</keyword>
<accession>T4VG35</accession>
<dbReference type="PATRIC" id="fig|1233171.3.peg.3165"/>
<comment type="caution">
    <text evidence="3">The sequence shown here is derived from an EMBL/GenBank/DDBJ whole genome shotgun (WGS) entry which is preliminary data.</text>
</comment>
<evidence type="ECO:0000256" key="2">
    <source>
        <dbReference type="SAM" id="Phobius"/>
    </source>
</evidence>
<dbReference type="GeneID" id="67474142"/>
<dbReference type="EMBL" id="AVNC01000018">
    <property type="protein sequence ID" value="EQK40488.1"/>
    <property type="molecule type" value="Genomic_DNA"/>
</dbReference>
<dbReference type="RefSeq" id="WP_021434258.1">
    <property type="nucleotide sequence ID" value="NZ_AVNC01000018.1"/>
</dbReference>
<feature type="compositionally biased region" description="Polar residues" evidence="1">
    <location>
        <begin position="184"/>
        <end position="194"/>
    </location>
</feature>
<reference evidence="3 4" key="1">
    <citation type="submission" date="2013-06" db="EMBL/GenBank/DDBJ databases">
        <authorList>
            <person name="Walk S."/>
            <person name="Aronoff D."/>
            <person name="Young V.Y."/>
            <person name="Marsh J."/>
            <person name="Harrison L."/>
            <person name="Daugherty S.C."/>
            <person name="Shefchek K.A."/>
            <person name="Hine E.E."/>
            <person name="Tallon L.J."/>
            <person name="Sadzewicz L.K."/>
            <person name="Rasko D.A."/>
        </authorList>
    </citation>
    <scope>NUCLEOTIDE SEQUENCE [LARGE SCALE GENOMIC DNA]</scope>
    <source>
        <strain evidence="3 4">ATCC 638</strain>
    </source>
</reference>
<keyword evidence="2" id="KW-0812">Transmembrane</keyword>
<feature type="transmembrane region" description="Helical" evidence="2">
    <location>
        <begin position="212"/>
        <end position="232"/>
    </location>
</feature>
<feature type="region of interest" description="Disordered" evidence="1">
    <location>
        <begin position="175"/>
        <end position="204"/>
    </location>
</feature>